<name>A0AAE5CAC7_9BACT</name>
<gene>
    <name evidence="1" type="ORF">GWO12_05045</name>
</gene>
<protein>
    <submittedName>
        <fullName evidence="1">Uncharacterized protein</fullName>
    </submittedName>
</protein>
<dbReference type="Proteomes" id="UP000702544">
    <property type="component" value="Unassembled WGS sequence"/>
</dbReference>
<reference evidence="1 2" key="1">
    <citation type="submission" date="2020-01" db="EMBL/GenBank/DDBJ databases">
        <title>Genomes assembled from Gulf of Kutch pelagic sediment metagenomes.</title>
        <authorList>
            <person name="Chandrashekar M."/>
            <person name="Mahajan M.S."/>
            <person name="Dave K.J."/>
            <person name="Vatsa P."/>
            <person name="Nathani N.M."/>
        </authorList>
    </citation>
    <scope>NUCLEOTIDE SEQUENCE [LARGE SCALE GENOMIC DNA]</scope>
    <source>
        <strain evidence="1">KS3-K002</strain>
    </source>
</reference>
<comment type="caution">
    <text evidence="1">The sequence shown here is derived from an EMBL/GenBank/DDBJ whole genome shotgun (WGS) entry which is preliminary data.</text>
</comment>
<dbReference type="AlphaFoldDB" id="A0AAE5CAC7"/>
<evidence type="ECO:0000313" key="2">
    <source>
        <dbReference type="Proteomes" id="UP000702544"/>
    </source>
</evidence>
<dbReference type="EMBL" id="JAACAK010000041">
    <property type="protein sequence ID" value="NIR74462.1"/>
    <property type="molecule type" value="Genomic_DNA"/>
</dbReference>
<dbReference type="SUPFAM" id="SSF159245">
    <property type="entry name" value="AttH-like"/>
    <property type="match status" value="1"/>
</dbReference>
<proteinExistence type="predicted"/>
<sequence>MIGRLVLRHLALHPIRSLVFVGAYAAGVSVMLSLLSIGEVMLEQSRDEELVGGGDITVVPAGVDLETLRTGGAVYFGIQESRFIARGILGGPRLEEEVETVGPWIEDRAVYVRVREGEAPVAVRASGQVPSAARALGAAPTLVEGRWADSDADRRWLVPTAYELYSEIDAFHLPPARVRGDTTWAEWHYFNLLWPEEERWLYLAYLVTGDPSGDRWGGMVLASYRLPDGRNVSFGDTLSADEIQFSTSSPDLTFGPHTVRLLDGPARYQVQARLPSLDGGPPLGLALELRPGADRYFPPAELAASDSFVSGYVVPALRASAAGRVCRGDRCVPVDETIAYHDHNWGTWGGVAWDWGVARAGPFDLLYGGVHGAAADEARRYGARFLAYVVDSLGVAAALEPDALRYSGQRVIEYDGAAVEVPERLEWTAVQAPDSIHARIELEHVSLSRLSLGGDADVYFAQMQGTLELGGVIGGRRVAARGRGFFETYLR</sequence>
<organism evidence="1 2">
    <name type="scientific">Candidatus Kutchimonas denitrificans</name>
    <dbReference type="NCBI Taxonomy" id="3056748"/>
    <lineage>
        <taxon>Bacteria</taxon>
        <taxon>Pseudomonadati</taxon>
        <taxon>Gemmatimonadota</taxon>
        <taxon>Gemmatimonadia</taxon>
        <taxon>Candidatus Palauibacterales</taxon>
        <taxon>Candidatus Palauibacteraceae</taxon>
        <taxon>Candidatus Kutchimonas</taxon>
    </lineage>
</organism>
<accession>A0AAE5CAC7</accession>
<evidence type="ECO:0000313" key="1">
    <source>
        <dbReference type="EMBL" id="NIR74462.1"/>
    </source>
</evidence>